<reference evidence="1" key="1">
    <citation type="journal article" date="2015" name="Nature">
        <title>Complex archaea that bridge the gap between prokaryotes and eukaryotes.</title>
        <authorList>
            <person name="Spang A."/>
            <person name="Saw J.H."/>
            <person name="Jorgensen S.L."/>
            <person name="Zaremba-Niedzwiedzka K."/>
            <person name="Martijn J."/>
            <person name="Lind A.E."/>
            <person name="van Eijk R."/>
            <person name="Schleper C."/>
            <person name="Guy L."/>
            <person name="Ettema T.J."/>
        </authorList>
    </citation>
    <scope>NUCLEOTIDE SEQUENCE</scope>
</reference>
<gene>
    <name evidence="1" type="ORF">LCGC14_2756830</name>
</gene>
<dbReference type="AlphaFoldDB" id="A0A0F8Z017"/>
<protein>
    <submittedName>
        <fullName evidence="1">Uncharacterized protein</fullName>
    </submittedName>
</protein>
<organism evidence="1">
    <name type="scientific">marine sediment metagenome</name>
    <dbReference type="NCBI Taxonomy" id="412755"/>
    <lineage>
        <taxon>unclassified sequences</taxon>
        <taxon>metagenomes</taxon>
        <taxon>ecological metagenomes</taxon>
    </lineage>
</organism>
<comment type="caution">
    <text evidence="1">The sequence shown here is derived from an EMBL/GenBank/DDBJ whole genome shotgun (WGS) entry which is preliminary data.</text>
</comment>
<evidence type="ECO:0000313" key="1">
    <source>
        <dbReference type="EMBL" id="KKK87077.1"/>
    </source>
</evidence>
<dbReference type="EMBL" id="LAZR01050563">
    <property type="protein sequence ID" value="KKK87077.1"/>
    <property type="molecule type" value="Genomic_DNA"/>
</dbReference>
<sequence length="97" mass="10082">MGVIMGLKGYAFGFINELEARVLKVINVFEKAAVQTVAGAVEASKILTVGLIGAGSALLKQFVGTVFDVIRTSLEVALGELEDLTPKAASDVDQAEG</sequence>
<accession>A0A0F8Z017</accession>
<proteinExistence type="predicted"/>
<name>A0A0F8Z017_9ZZZZ</name>